<evidence type="ECO:0000313" key="4">
    <source>
        <dbReference type="Proteomes" id="UP000075424"/>
    </source>
</evidence>
<dbReference type="Proteomes" id="UP000075517">
    <property type="component" value="Unassembled WGS sequence"/>
</dbReference>
<dbReference type="Proteomes" id="UP000773850">
    <property type="component" value="Unassembled WGS sequence"/>
</dbReference>
<gene>
    <name evidence="2" type="ORF">B4109_1327</name>
    <name evidence="3" type="ORF">B4114_1312</name>
    <name evidence="1" type="ORF">GS8_1021</name>
</gene>
<evidence type="ECO:0000313" key="2">
    <source>
        <dbReference type="EMBL" id="KYD22408.1"/>
    </source>
</evidence>
<dbReference type="Proteomes" id="UP000075424">
    <property type="component" value="Unassembled WGS sequence"/>
</dbReference>
<dbReference type="AlphaFoldDB" id="A0A150MDD5"/>
<evidence type="ECO:0000313" key="3">
    <source>
        <dbReference type="EMBL" id="KYD33886.1"/>
    </source>
</evidence>
<evidence type="ECO:0000313" key="1">
    <source>
        <dbReference type="EMBL" id="KAF6511445.1"/>
    </source>
</evidence>
<reference evidence="1 6" key="2">
    <citation type="submission" date="2016-03" db="EMBL/GenBank/DDBJ databases">
        <title>Spore heat resistance.</title>
        <authorList>
            <person name="Boekhorst J."/>
            <person name="Berendsen E.M."/>
            <person name="Wells-Bennik M.H."/>
            <person name="Kuipers O.P."/>
        </authorList>
    </citation>
    <scope>NUCLEOTIDE SEQUENCE [LARGE SCALE GENOMIC DNA]</scope>
    <source>
        <strain evidence="1 6">GS8</strain>
    </source>
</reference>
<organism evidence="2 4">
    <name type="scientific">Geobacillus stearothermophilus</name>
    <name type="common">Bacillus stearothermophilus</name>
    <dbReference type="NCBI Taxonomy" id="1422"/>
    <lineage>
        <taxon>Bacteria</taxon>
        <taxon>Bacillati</taxon>
        <taxon>Bacillota</taxon>
        <taxon>Bacilli</taxon>
        <taxon>Bacillales</taxon>
        <taxon>Anoxybacillaceae</taxon>
        <taxon>Geobacillus</taxon>
    </lineage>
</organism>
<dbReference type="EMBL" id="LQYV01000125">
    <property type="protein sequence ID" value="KYD22408.1"/>
    <property type="molecule type" value="Genomic_DNA"/>
</dbReference>
<dbReference type="EMBL" id="LUCS01000018">
    <property type="protein sequence ID" value="KAF6511445.1"/>
    <property type="molecule type" value="Genomic_DNA"/>
</dbReference>
<dbReference type="EMBL" id="LQYY01000079">
    <property type="protein sequence ID" value="KYD33886.1"/>
    <property type="molecule type" value="Genomic_DNA"/>
</dbReference>
<evidence type="ECO:0000313" key="6">
    <source>
        <dbReference type="Proteomes" id="UP000773850"/>
    </source>
</evidence>
<evidence type="ECO:0000313" key="5">
    <source>
        <dbReference type="Proteomes" id="UP000075517"/>
    </source>
</evidence>
<reference evidence="4 5" key="1">
    <citation type="submission" date="2016-01" db="EMBL/GenBank/DDBJ databases">
        <title>Draft Genome Sequences of Seven Thermophilic Sporeformers Isolated from Foods.</title>
        <authorList>
            <person name="Berendsen E.M."/>
            <person name="Wells-Bennik M.H."/>
            <person name="Krawcyk A.O."/>
            <person name="De Jong A."/>
            <person name="Holsappel S."/>
            <person name="Eijlander R.T."/>
            <person name="Kuipers O.P."/>
        </authorList>
    </citation>
    <scope>NUCLEOTIDE SEQUENCE [LARGE SCALE GENOMIC DNA]</scope>
    <source>
        <strain evidence="2 4">B4109</strain>
        <strain evidence="3 5">B4114</strain>
    </source>
</reference>
<name>A0A150MDD5_GEOSE</name>
<protein>
    <submittedName>
        <fullName evidence="2">Uncharacterized protein</fullName>
    </submittedName>
</protein>
<accession>A0A150MDD5</accession>
<proteinExistence type="predicted"/>
<keyword evidence="6" id="KW-1185">Reference proteome</keyword>
<comment type="caution">
    <text evidence="2">The sequence shown here is derived from an EMBL/GenBank/DDBJ whole genome shotgun (WGS) entry which is preliminary data.</text>
</comment>
<sequence length="54" mass="6431">MAKPGKKRRFRENRRNIDGKLHHEAPFFSISFFYSPHHLPIPASPRFTFHAVKK</sequence>